<dbReference type="GO" id="GO:0006508">
    <property type="term" value="P:proteolysis"/>
    <property type="evidence" value="ECO:0007669"/>
    <property type="project" value="InterPro"/>
</dbReference>
<sequence length="850" mass="91971">MSATPALNTEDHAILLAVNRYPGLTPLKGPENDAQAFRAWLVSPQGGAVPEQQVTSIFSSDHPAPVDPYDERPAIKDFHRALDRLTLDAQRQFKTRAGRRLYLFLAGHGFTAGAIKNDPALFTAEAQAYDAVHIAAPRYATRMADAGLFDEIVLVMDCCQDFFFTKEVMNPTWTPPARNLSNQVKVFQAFGAPRGQAAYEEAVAEGGPVHGNFSRIWCEALASADADDEGWVTSDTVRRRALRLWKDSGLQDKTGNVPPIDLPSEDIRFYRKGSTPQTPAAIRLPPTNAIPRMEPVGSTARTTAIRTGVRATKDALGAGSAGASLPTAVFGGPPETPAGSVAPVVLRRSEVRIETQDDLAHIEVLDKHLHTVATGVGDLIVKLPAGRYTARFRLGDALLEEPFQVLSAPLVVRCPQRLRFSSPVPLPDTATTHEYQSGPADHLIQQARLADATPRTPGQLLVFVRASQHAPGGRDADVDEAMTRLTLRDAQHQALPLDQDDRDAPSGWRFLRASPWEGVHWLSWRDSDALEARSLEIPVHVSDGQTTQVFVDCELRDTLRLPGEGRVRLRLAEASIVSWPHARLPALQAPEMRLIDSLRSRLASPLVGDATALVDKAVGLAAVSPQAALYAIGLCLRQGNVDWHQVLGIARAALAQAAAQAAPMSAAALKAPFAYRPGPPDLFALVAIAEKQLGQPISIALPLSEAPQMAFVWDLAEAWPTGELLELALCRLETHLRVSGGLQATFVRPNGWQLPDEVSLQMATPLAAPEDWAALVPALKRLGPQMTPLQGVIRGRIIAQVTEHGRFDAAQLDLQGRIDAVDVRHALNGLYQLTSETAPPSVTVEETVLG</sequence>
<gene>
    <name evidence="2" type="ORF">EIP75_11235</name>
</gene>
<comment type="caution">
    <text evidence="2">The sequence shown here is derived from an EMBL/GenBank/DDBJ whole genome shotgun (WGS) entry which is preliminary data.</text>
</comment>
<proteinExistence type="predicted"/>
<dbReference type="GO" id="GO:0004197">
    <property type="term" value="F:cysteine-type endopeptidase activity"/>
    <property type="evidence" value="ECO:0007669"/>
    <property type="project" value="InterPro"/>
</dbReference>
<protein>
    <submittedName>
        <fullName evidence="2">Caspase family protein</fullName>
    </submittedName>
</protein>
<reference evidence="2 3" key="1">
    <citation type="submission" date="2018-12" db="EMBL/GenBank/DDBJ databases">
        <title>The whole draft genome of Aquabacterium sp. SJQ9.</title>
        <authorList>
            <person name="Sun L."/>
            <person name="Gao X."/>
            <person name="Chen W."/>
            <person name="Huang K."/>
        </authorList>
    </citation>
    <scope>NUCLEOTIDE SEQUENCE [LARGE SCALE GENOMIC DNA]</scope>
    <source>
        <strain evidence="2 3">SJQ9</strain>
    </source>
</reference>
<keyword evidence="3" id="KW-1185">Reference proteome</keyword>
<accession>A0A426VC55</accession>
<dbReference type="EMBL" id="RSED01000007">
    <property type="protein sequence ID" value="RRS04449.1"/>
    <property type="molecule type" value="Genomic_DNA"/>
</dbReference>
<dbReference type="Proteomes" id="UP000269265">
    <property type="component" value="Unassembled WGS sequence"/>
</dbReference>
<dbReference type="OrthoDB" id="9816280at2"/>
<evidence type="ECO:0000313" key="2">
    <source>
        <dbReference type="EMBL" id="RRS04449.1"/>
    </source>
</evidence>
<evidence type="ECO:0000313" key="3">
    <source>
        <dbReference type="Proteomes" id="UP000269265"/>
    </source>
</evidence>
<dbReference type="RefSeq" id="WP_125243357.1">
    <property type="nucleotide sequence ID" value="NZ_RSED01000007.1"/>
</dbReference>
<name>A0A426VC55_9BURK</name>
<dbReference type="Gene3D" id="3.40.50.1460">
    <property type="match status" value="1"/>
</dbReference>
<organism evidence="2 3">
    <name type="scientific">Aquabacterium soli</name>
    <dbReference type="NCBI Taxonomy" id="2493092"/>
    <lineage>
        <taxon>Bacteria</taxon>
        <taxon>Pseudomonadati</taxon>
        <taxon>Pseudomonadota</taxon>
        <taxon>Betaproteobacteria</taxon>
        <taxon>Burkholderiales</taxon>
        <taxon>Aquabacterium</taxon>
    </lineage>
</organism>
<dbReference type="InterPro" id="IPR011600">
    <property type="entry name" value="Pept_C14_caspase"/>
</dbReference>
<dbReference type="AlphaFoldDB" id="A0A426VC55"/>
<evidence type="ECO:0000259" key="1">
    <source>
        <dbReference type="Pfam" id="PF00656"/>
    </source>
</evidence>
<feature type="domain" description="Peptidase C14 caspase" evidence="1">
    <location>
        <begin position="12"/>
        <end position="202"/>
    </location>
</feature>
<dbReference type="Pfam" id="PF00656">
    <property type="entry name" value="Peptidase_C14"/>
    <property type="match status" value="1"/>
</dbReference>